<name>A0A6J5PZW2_9CAUD</name>
<gene>
    <name evidence="1" type="ORF">UFOVP978_8</name>
</gene>
<accession>A0A6J5PZW2</accession>
<reference evidence="1" key="1">
    <citation type="submission" date="2020-05" db="EMBL/GenBank/DDBJ databases">
        <authorList>
            <person name="Chiriac C."/>
            <person name="Salcher M."/>
            <person name="Ghai R."/>
            <person name="Kavagutti S V."/>
        </authorList>
    </citation>
    <scope>NUCLEOTIDE SEQUENCE</scope>
</reference>
<evidence type="ECO:0008006" key="2">
    <source>
        <dbReference type="Google" id="ProtNLM"/>
    </source>
</evidence>
<proteinExistence type="predicted"/>
<dbReference type="EMBL" id="LR796937">
    <property type="protein sequence ID" value="CAB4176097.1"/>
    <property type="molecule type" value="Genomic_DNA"/>
</dbReference>
<dbReference type="Gene3D" id="3.40.50.300">
    <property type="entry name" value="P-loop containing nucleotide triphosphate hydrolases"/>
    <property type="match status" value="1"/>
</dbReference>
<evidence type="ECO:0000313" key="1">
    <source>
        <dbReference type="EMBL" id="CAB4176097.1"/>
    </source>
</evidence>
<dbReference type="InterPro" id="IPR027417">
    <property type="entry name" value="P-loop_NTPase"/>
</dbReference>
<sequence length="478" mass="54100">MGGKQQQNAEKLFKIDLDWIQDDDSLHLFVEHVWGVKIPRNSVCPNHVAPFTAFANAFFDRDAVQIWKASRGFGGKSWLLGTLTLTEAVIRGAMATILGGSASQSFNVHEVIQESLMQENGPKDVLAADPTRYQTTFLNGAWIRPLMASQRSVRGPHPQRLRLDEIDEMEYPLLTAALGQPMHKQRMGKLVKAQTIMSSTHQYPDGTMTQMLKEAAEKQWPVYEWCYRENLVSNGGWLDDDEVAAKKLLVPKAMWDAEYELQEPSFEGRAFDIDAIHLMFSRSPKCDGRAGQEFIFQKPEPGVQYVTGVDWAREKDWTVIWTFRTDTAPWETVAFQRTNKEYWQSMIAKLNDRLQRYPGMCAYDSTGIGNVVGDYIEEHHDVTVVPVILSPSSKATLFSDYIAAVEQNNISAPQIDFALTEHRYCRLLDLFGNSRDGHPPDSVVAGALAWSMRNKDLEVVAPDLGGLEKQSYWSDWAD</sequence>
<organism evidence="1">
    <name type="scientific">uncultured Caudovirales phage</name>
    <dbReference type="NCBI Taxonomy" id="2100421"/>
    <lineage>
        <taxon>Viruses</taxon>
        <taxon>Duplodnaviria</taxon>
        <taxon>Heunggongvirae</taxon>
        <taxon>Uroviricota</taxon>
        <taxon>Caudoviricetes</taxon>
        <taxon>Peduoviridae</taxon>
        <taxon>Maltschvirus</taxon>
        <taxon>Maltschvirus maltsch</taxon>
    </lineage>
</organism>
<dbReference type="Gene3D" id="3.30.420.240">
    <property type="match status" value="1"/>
</dbReference>
<protein>
    <recommendedName>
        <fullName evidence="2">Terminase</fullName>
    </recommendedName>
</protein>